<evidence type="ECO:0000256" key="5">
    <source>
        <dbReference type="RuleBase" id="RU003560"/>
    </source>
</evidence>
<protein>
    <submittedName>
        <fullName evidence="6">Aspartate aminotransferase family protein</fullName>
    </submittedName>
</protein>
<dbReference type="Pfam" id="PF00202">
    <property type="entry name" value="Aminotran_3"/>
    <property type="match status" value="1"/>
</dbReference>
<dbReference type="EMBL" id="QYUK01000008">
    <property type="protein sequence ID" value="RJF94871.1"/>
    <property type="molecule type" value="Genomic_DNA"/>
</dbReference>
<proteinExistence type="inferred from homology"/>
<dbReference type="GO" id="GO:0009102">
    <property type="term" value="P:biotin biosynthetic process"/>
    <property type="evidence" value="ECO:0007669"/>
    <property type="project" value="TreeGrafter"/>
</dbReference>
<reference evidence="6 7" key="1">
    <citation type="submission" date="2018-09" db="EMBL/GenBank/DDBJ databases">
        <authorList>
            <person name="Zhu H."/>
        </authorList>
    </citation>
    <scope>NUCLEOTIDE SEQUENCE [LARGE SCALE GENOMIC DNA]</scope>
    <source>
        <strain evidence="6 7">K1W22B-8</strain>
    </source>
</reference>
<dbReference type="NCBIfam" id="NF005682">
    <property type="entry name" value="PRK07480.1"/>
    <property type="match status" value="1"/>
</dbReference>
<dbReference type="InterPro" id="IPR015422">
    <property type="entry name" value="PyrdxlP-dep_Trfase_small"/>
</dbReference>
<dbReference type="SUPFAM" id="SSF53383">
    <property type="entry name" value="PLP-dependent transferases"/>
    <property type="match status" value="1"/>
</dbReference>
<dbReference type="InterPro" id="IPR015424">
    <property type="entry name" value="PyrdxlP-dep_Trfase"/>
</dbReference>
<dbReference type="GO" id="GO:0030170">
    <property type="term" value="F:pyridoxal phosphate binding"/>
    <property type="evidence" value="ECO:0007669"/>
    <property type="project" value="InterPro"/>
</dbReference>
<evidence type="ECO:0000256" key="1">
    <source>
        <dbReference type="ARBA" id="ARBA00008954"/>
    </source>
</evidence>
<accession>A0A418WUG0</accession>
<dbReference type="InterPro" id="IPR005814">
    <property type="entry name" value="Aminotrans_3"/>
</dbReference>
<dbReference type="Gene3D" id="3.90.1150.10">
    <property type="entry name" value="Aspartate Aminotransferase, domain 1"/>
    <property type="match status" value="1"/>
</dbReference>
<evidence type="ECO:0000313" key="6">
    <source>
        <dbReference type="EMBL" id="RJF94871.1"/>
    </source>
</evidence>
<evidence type="ECO:0000256" key="2">
    <source>
        <dbReference type="ARBA" id="ARBA00022576"/>
    </source>
</evidence>
<evidence type="ECO:0000256" key="4">
    <source>
        <dbReference type="ARBA" id="ARBA00022898"/>
    </source>
</evidence>
<dbReference type="NCBIfam" id="NF004767">
    <property type="entry name" value="PRK06105.1"/>
    <property type="match status" value="1"/>
</dbReference>
<comment type="similarity">
    <text evidence="1 5">Belongs to the class-III pyridoxal-phosphate-dependent aminotransferase family.</text>
</comment>
<dbReference type="CDD" id="cd00610">
    <property type="entry name" value="OAT_like"/>
    <property type="match status" value="1"/>
</dbReference>
<dbReference type="OrthoDB" id="9801834at2"/>
<sequence>MLQGNSLAARDVASFIHPYTNLATHLDKGPLVIERGQGVFVYDDTGRDYLEGMAGLWCASLGFSEPELVEAAIRQMRALPFYHTFTGKGHEPSILLAEKLKAMMPFPASKVFFANSGSEANDTQVKLAWYVMNARGEPRRKKIISRNKAYHGVTVAAASLTGLPNNHRDFDLPIANILHTDCPHHYRFAEAGETEEAFASRLADSLEAMILREGPETIAAFIAEPVMGAGGVLTPPATYFEKVQKVLSKYGILLIDDEVICGFGRTANMFAAETYGITPNSMSVAKALSSAYMPISAVVVDQQMFDGMVEESRKIGTFGHGYTYSGHPVAAAVALRTLELYEERNILGHVRDVTPHFQKRLRGFADHPLVGEVRGVGLLGAIELVADKKSKRSFAPDKGVGTAAVARALDHGLIVRGIADSIAFCPPLIITQAEIDLMFDRFAMALSDIEAWVAKGNLRAA</sequence>
<keyword evidence="7" id="KW-1185">Reference proteome</keyword>
<gene>
    <name evidence="6" type="ORF">D3874_03395</name>
</gene>
<dbReference type="GO" id="GO:0004015">
    <property type="term" value="F:adenosylmethionine-8-amino-7-oxononanoate transaminase activity"/>
    <property type="evidence" value="ECO:0007669"/>
    <property type="project" value="TreeGrafter"/>
</dbReference>
<keyword evidence="2 6" id="KW-0032">Aminotransferase</keyword>
<dbReference type="Gene3D" id="3.40.640.10">
    <property type="entry name" value="Type I PLP-dependent aspartate aminotransferase-like (Major domain)"/>
    <property type="match status" value="1"/>
</dbReference>
<dbReference type="AlphaFoldDB" id="A0A418WUG0"/>
<dbReference type="Proteomes" id="UP000284605">
    <property type="component" value="Unassembled WGS sequence"/>
</dbReference>
<name>A0A418WUG0_9PROT</name>
<keyword evidence="3 6" id="KW-0808">Transferase</keyword>
<dbReference type="PIRSF" id="PIRSF000521">
    <property type="entry name" value="Transaminase_4ab_Lys_Orn"/>
    <property type="match status" value="1"/>
</dbReference>
<dbReference type="RefSeq" id="WP_119776503.1">
    <property type="nucleotide sequence ID" value="NZ_QYUK01000008.1"/>
</dbReference>
<organism evidence="6 7">
    <name type="scientific">Oleomonas cavernae</name>
    <dbReference type="NCBI Taxonomy" id="2320859"/>
    <lineage>
        <taxon>Bacteria</taxon>
        <taxon>Pseudomonadati</taxon>
        <taxon>Pseudomonadota</taxon>
        <taxon>Alphaproteobacteria</taxon>
        <taxon>Acetobacterales</taxon>
        <taxon>Acetobacteraceae</taxon>
        <taxon>Oleomonas</taxon>
    </lineage>
</organism>
<evidence type="ECO:0000313" key="7">
    <source>
        <dbReference type="Proteomes" id="UP000284605"/>
    </source>
</evidence>
<dbReference type="FunFam" id="3.40.640.10:FF:000014">
    <property type="entry name" value="Adenosylmethionine-8-amino-7-oxononanoate aminotransferase, probable"/>
    <property type="match status" value="1"/>
</dbReference>
<dbReference type="PANTHER" id="PTHR42684">
    <property type="entry name" value="ADENOSYLMETHIONINE-8-AMINO-7-OXONONANOATE AMINOTRANSFERASE"/>
    <property type="match status" value="1"/>
</dbReference>
<keyword evidence="4 5" id="KW-0663">Pyridoxal phosphate</keyword>
<dbReference type="GO" id="GO:0009448">
    <property type="term" value="P:gamma-aminobutyric acid metabolic process"/>
    <property type="evidence" value="ECO:0007669"/>
    <property type="project" value="TreeGrafter"/>
</dbReference>
<dbReference type="PANTHER" id="PTHR42684:SF3">
    <property type="entry name" value="ADENOSYLMETHIONINE-8-AMINO-7-OXONONANOATE AMINOTRANSFERASE"/>
    <property type="match status" value="1"/>
</dbReference>
<comment type="caution">
    <text evidence="6">The sequence shown here is derived from an EMBL/GenBank/DDBJ whole genome shotgun (WGS) entry which is preliminary data.</text>
</comment>
<evidence type="ECO:0000256" key="3">
    <source>
        <dbReference type="ARBA" id="ARBA00022679"/>
    </source>
</evidence>
<dbReference type="InterPro" id="IPR015421">
    <property type="entry name" value="PyrdxlP-dep_Trfase_major"/>
</dbReference>